<accession>A0ABY7CD16</accession>
<organism evidence="1 2">
    <name type="scientific">Puccinia triticina</name>
    <dbReference type="NCBI Taxonomy" id="208348"/>
    <lineage>
        <taxon>Eukaryota</taxon>
        <taxon>Fungi</taxon>
        <taxon>Dikarya</taxon>
        <taxon>Basidiomycota</taxon>
        <taxon>Pucciniomycotina</taxon>
        <taxon>Pucciniomycetes</taxon>
        <taxon>Pucciniales</taxon>
        <taxon>Pucciniaceae</taxon>
        <taxon>Puccinia</taxon>
    </lineage>
</organism>
<dbReference type="RefSeq" id="XP_053018509.1">
    <property type="nucleotide sequence ID" value="XM_053167277.1"/>
</dbReference>
<evidence type="ECO:0000313" key="1">
    <source>
        <dbReference type="EMBL" id="WAQ82954.1"/>
    </source>
</evidence>
<dbReference type="Proteomes" id="UP001164743">
    <property type="component" value="Chromosome 3A"/>
</dbReference>
<name>A0ABY7CD16_9BASI</name>
<gene>
    <name evidence="1" type="ORF">PtA15_3A320</name>
</gene>
<reference evidence="1" key="1">
    <citation type="submission" date="2022-10" db="EMBL/GenBank/DDBJ databases">
        <title>Puccinia triticina Genome sequencing and assembly.</title>
        <authorList>
            <person name="Li C."/>
        </authorList>
    </citation>
    <scope>NUCLEOTIDE SEQUENCE</scope>
    <source>
        <strain evidence="1">Pt15</strain>
    </source>
</reference>
<dbReference type="GeneID" id="77808172"/>
<keyword evidence="2" id="KW-1185">Reference proteome</keyword>
<dbReference type="EMBL" id="CP110423">
    <property type="protein sequence ID" value="WAQ82954.1"/>
    <property type="molecule type" value="Genomic_DNA"/>
</dbReference>
<sequence length="101" mass="11547">MVFNNPEYWLPFYPKYNPVAVAVFYAEQKANLWRRPESHFNRLGLERTDWNPAKKRKQTSQRLNQSREEAASVVGAGITLKAEPLSTSATPKTILWPATAV</sequence>
<proteinExistence type="predicted"/>
<evidence type="ECO:0000313" key="2">
    <source>
        <dbReference type="Proteomes" id="UP001164743"/>
    </source>
</evidence>
<protein>
    <submittedName>
        <fullName evidence="1">Uncharacterized protein</fullName>
    </submittedName>
</protein>